<feature type="region of interest" description="Disordered" evidence="1">
    <location>
        <begin position="1"/>
        <end position="81"/>
    </location>
</feature>
<dbReference type="EMBL" id="LAZR01004061">
    <property type="protein sequence ID" value="KKN12148.1"/>
    <property type="molecule type" value="Genomic_DNA"/>
</dbReference>
<evidence type="ECO:0000313" key="2">
    <source>
        <dbReference type="EMBL" id="KKN12148.1"/>
    </source>
</evidence>
<sequence>MIQEMMRKGPGMIQEMMREGPGMSQEGTRHDSGDDKEGTRHEPGDDEERGHGVGRAERSVPRSPSQALAGQRPFKALGRSGLPACPALAGRDKGRARPHAKSSFSACHGPCVRHTHCAAWSPAQLPSEPKKSPKGAGAEGKASAEQGQCQARKLQQRVAVHAPCPPNRLFRRRGRREGRSGREPKTPENRRTEMEELTSRLQGELRHLGLMLQGVHNQINDIEATRKDIIAVSNGQTVLWDGIECK</sequence>
<comment type="caution">
    <text evidence="2">The sequence shown here is derived from an EMBL/GenBank/DDBJ whole genome shotgun (WGS) entry which is preliminary data.</text>
</comment>
<protein>
    <submittedName>
        <fullName evidence="2">Uncharacterized protein</fullName>
    </submittedName>
</protein>
<name>A0A0F9R3U7_9ZZZZ</name>
<evidence type="ECO:0000256" key="1">
    <source>
        <dbReference type="SAM" id="MobiDB-lite"/>
    </source>
</evidence>
<gene>
    <name evidence="2" type="ORF">LCGC14_1019280</name>
</gene>
<accession>A0A0F9R3U7</accession>
<reference evidence="2" key="1">
    <citation type="journal article" date="2015" name="Nature">
        <title>Complex archaea that bridge the gap between prokaryotes and eukaryotes.</title>
        <authorList>
            <person name="Spang A."/>
            <person name="Saw J.H."/>
            <person name="Jorgensen S.L."/>
            <person name="Zaremba-Niedzwiedzka K."/>
            <person name="Martijn J."/>
            <person name="Lind A.E."/>
            <person name="van Eijk R."/>
            <person name="Schleper C."/>
            <person name="Guy L."/>
            <person name="Ettema T.J."/>
        </authorList>
    </citation>
    <scope>NUCLEOTIDE SEQUENCE</scope>
</reference>
<feature type="compositionally biased region" description="Basic and acidic residues" evidence="1">
    <location>
        <begin position="177"/>
        <end position="194"/>
    </location>
</feature>
<feature type="compositionally biased region" description="Low complexity" evidence="1">
    <location>
        <begin position="134"/>
        <end position="148"/>
    </location>
</feature>
<dbReference type="AlphaFoldDB" id="A0A0F9R3U7"/>
<proteinExistence type="predicted"/>
<organism evidence="2">
    <name type="scientific">marine sediment metagenome</name>
    <dbReference type="NCBI Taxonomy" id="412755"/>
    <lineage>
        <taxon>unclassified sequences</taxon>
        <taxon>metagenomes</taxon>
        <taxon>ecological metagenomes</taxon>
    </lineage>
</organism>
<feature type="compositionally biased region" description="Basic and acidic residues" evidence="1">
    <location>
        <begin position="27"/>
        <end position="60"/>
    </location>
</feature>
<feature type="region of interest" description="Disordered" evidence="1">
    <location>
        <begin position="122"/>
        <end position="194"/>
    </location>
</feature>